<dbReference type="Proteomes" id="UP000263377">
    <property type="component" value="Unassembled WGS sequence"/>
</dbReference>
<keyword evidence="2" id="KW-1133">Transmembrane helix</keyword>
<dbReference type="InterPro" id="IPR026467">
    <property type="entry name" value="Ser/Gly_Cys_C_dom"/>
</dbReference>
<keyword evidence="2" id="KW-0472">Membrane</keyword>
<feature type="transmembrane region" description="Helical" evidence="2">
    <location>
        <begin position="6"/>
        <end position="22"/>
    </location>
</feature>
<feature type="compositionally biased region" description="Gly residues" evidence="1">
    <location>
        <begin position="310"/>
        <end position="320"/>
    </location>
</feature>
<keyword evidence="2" id="KW-0812">Transmembrane</keyword>
<dbReference type="RefSeq" id="WP_117489935.1">
    <property type="nucleotide sequence ID" value="NZ_QVIG01000001.1"/>
</dbReference>
<gene>
    <name evidence="3" type="ORF">DR950_32135</name>
</gene>
<feature type="transmembrane region" description="Helical" evidence="2">
    <location>
        <begin position="147"/>
        <end position="165"/>
    </location>
</feature>
<feature type="transmembrane region" description="Helical" evidence="2">
    <location>
        <begin position="177"/>
        <end position="197"/>
    </location>
</feature>
<comment type="caution">
    <text evidence="3">The sequence shown here is derived from an EMBL/GenBank/DDBJ whole genome shotgun (WGS) entry which is preliminary data.</text>
</comment>
<dbReference type="EMBL" id="QVIG01000001">
    <property type="protein sequence ID" value="RGD61776.1"/>
    <property type="molecule type" value="Genomic_DNA"/>
</dbReference>
<feature type="compositionally biased region" description="Low complexity" evidence="1">
    <location>
        <begin position="321"/>
        <end position="352"/>
    </location>
</feature>
<name>A0A373A0U6_9ACTN</name>
<keyword evidence="4" id="KW-1185">Reference proteome</keyword>
<reference evidence="3 4" key="1">
    <citation type="submission" date="2018-08" db="EMBL/GenBank/DDBJ databases">
        <title>Diversity &amp; Physiological Properties of Lignin-Decomposing Actinobacteria from Soil.</title>
        <authorList>
            <person name="Roh S.G."/>
            <person name="Kim S.B."/>
        </authorList>
    </citation>
    <scope>NUCLEOTIDE SEQUENCE [LARGE SCALE GENOMIC DNA]</scope>
    <source>
        <strain evidence="3 4">MMS17-GH009</strain>
    </source>
</reference>
<protein>
    <submittedName>
        <fullName evidence="3">TIGR04222 domain-containing membrane protein</fullName>
    </submittedName>
</protein>
<dbReference type="NCBIfam" id="TIGR04222">
    <property type="entry name" value="near_uncomplex"/>
    <property type="match status" value="1"/>
</dbReference>
<evidence type="ECO:0000256" key="2">
    <source>
        <dbReference type="SAM" id="Phobius"/>
    </source>
</evidence>
<evidence type="ECO:0000313" key="4">
    <source>
        <dbReference type="Proteomes" id="UP000263377"/>
    </source>
</evidence>
<sequence length="361" mass="36243">MWHNSYFIVPAVLLAAAAVHAVRTRQRIGQVRYAKGLPGRGLPLLDTAFLSGGPARVFDTALVRMHMSEQAVVSRSGLVTLTGAKPYDAVDKAVQDAVGPTGSRQLGPLRRTVMRSTAVQEIGDRLADRGLMRRPERLRRARTARRLLWLALLLVAASMVAAPLLDDGAAGHERPKLWIPVILLIVGVVSLLVTPLVKSRITPAGQRQLSLMQGPWKPNAGVSPRLAGGALLGALALGGLAAAGLGEPELEAAMLAASTDDEEFFRQATAANGSATSSSSSSGTSGSSCSSGSDGGSAAWCGSSDSGSSGSSGSGCGSSGCGSSSSSCGSSSSSCGSSSSSCGSSSSSSCGSSCGGGGCGS</sequence>
<proteinExistence type="predicted"/>
<evidence type="ECO:0000313" key="3">
    <source>
        <dbReference type="EMBL" id="RGD61776.1"/>
    </source>
</evidence>
<feature type="region of interest" description="Disordered" evidence="1">
    <location>
        <begin position="302"/>
        <end position="361"/>
    </location>
</feature>
<dbReference type="AlphaFoldDB" id="A0A373A0U6"/>
<organism evidence="3 4">
    <name type="scientific">Kitasatospora xanthocidica</name>
    <dbReference type="NCBI Taxonomy" id="83382"/>
    <lineage>
        <taxon>Bacteria</taxon>
        <taxon>Bacillati</taxon>
        <taxon>Actinomycetota</taxon>
        <taxon>Actinomycetes</taxon>
        <taxon>Kitasatosporales</taxon>
        <taxon>Streptomycetaceae</taxon>
        <taxon>Kitasatospora</taxon>
    </lineage>
</organism>
<accession>A0A373A0U6</accession>
<evidence type="ECO:0000256" key="1">
    <source>
        <dbReference type="SAM" id="MobiDB-lite"/>
    </source>
</evidence>